<keyword evidence="2" id="KW-1185">Reference proteome</keyword>
<organism evidence="1 2">
    <name type="scientific">Aphis craccivora</name>
    <name type="common">Cowpea aphid</name>
    <dbReference type="NCBI Taxonomy" id="307492"/>
    <lineage>
        <taxon>Eukaryota</taxon>
        <taxon>Metazoa</taxon>
        <taxon>Ecdysozoa</taxon>
        <taxon>Arthropoda</taxon>
        <taxon>Hexapoda</taxon>
        <taxon>Insecta</taxon>
        <taxon>Pterygota</taxon>
        <taxon>Neoptera</taxon>
        <taxon>Paraneoptera</taxon>
        <taxon>Hemiptera</taxon>
        <taxon>Sternorrhyncha</taxon>
        <taxon>Aphidomorpha</taxon>
        <taxon>Aphidoidea</taxon>
        <taxon>Aphididae</taxon>
        <taxon>Aphidini</taxon>
        <taxon>Aphis</taxon>
        <taxon>Aphis</taxon>
    </lineage>
</organism>
<evidence type="ECO:0000313" key="1">
    <source>
        <dbReference type="EMBL" id="KAF0763532.1"/>
    </source>
</evidence>
<evidence type="ECO:0000313" key="2">
    <source>
        <dbReference type="Proteomes" id="UP000478052"/>
    </source>
</evidence>
<reference evidence="1 2" key="1">
    <citation type="submission" date="2019-08" db="EMBL/GenBank/DDBJ databases">
        <title>Whole genome of Aphis craccivora.</title>
        <authorList>
            <person name="Voronova N.V."/>
            <person name="Shulinski R.S."/>
            <person name="Bandarenka Y.V."/>
            <person name="Zhorov D.G."/>
            <person name="Warner D."/>
        </authorList>
    </citation>
    <scope>NUCLEOTIDE SEQUENCE [LARGE SCALE GENOMIC DNA]</scope>
    <source>
        <strain evidence="1">180601</strain>
        <tissue evidence="1">Whole Body</tissue>
    </source>
</reference>
<dbReference type="AlphaFoldDB" id="A0A6G0YZC4"/>
<name>A0A6G0YZC4_APHCR</name>
<dbReference type="EMBL" id="VUJU01001861">
    <property type="protein sequence ID" value="KAF0763532.1"/>
    <property type="molecule type" value="Genomic_DNA"/>
</dbReference>
<comment type="caution">
    <text evidence="1">The sequence shown here is derived from an EMBL/GenBank/DDBJ whole genome shotgun (WGS) entry which is preliminary data.</text>
</comment>
<gene>
    <name evidence="1" type="ORF">FWK35_00008936</name>
</gene>
<proteinExistence type="predicted"/>
<dbReference type="Proteomes" id="UP000478052">
    <property type="component" value="Unassembled WGS sequence"/>
</dbReference>
<protein>
    <submittedName>
        <fullName evidence="1">YqaJ domain-containing protein</fullName>
    </submittedName>
</protein>
<accession>A0A6G0YZC4</accession>
<sequence length="60" mass="7061">MSMIWSPKGFVIDKISKDESFWNTNIEPFVTRFYMDSLLPEIINSRFDRGLPIRPGIPEK</sequence>
<dbReference type="OrthoDB" id="6617437at2759"/>